<dbReference type="Gene3D" id="2.40.50.250">
    <property type="entry name" value="bipa protein"/>
    <property type="match status" value="1"/>
</dbReference>
<dbReference type="PANTHER" id="PTHR42908">
    <property type="entry name" value="TRANSLATION ELONGATION FACTOR-RELATED"/>
    <property type="match status" value="1"/>
</dbReference>
<dbReference type="InterPro" id="IPR027417">
    <property type="entry name" value="P-loop_NTPase"/>
</dbReference>
<dbReference type="Pfam" id="PF00009">
    <property type="entry name" value="GTP_EFTU"/>
    <property type="match status" value="1"/>
</dbReference>
<accession>A0A7S4B8H1</accession>
<dbReference type="PROSITE" id="PS00301">
    <property type="entry name" value="G_TR_1"/>
    <property type="match status" value="1"/>
</dbReference>
<dbReference type="SUPFAM" id="SSF50447">
    <property type="entry name" value="Translation proteins"/>
    <property type="match status" value="1"/>
</dbReference>
<sequence length="655" mass="70963">MQVMACLVLAARATALPRSALLSAAHGVGTRAALPLRALAPLRAFPPQICRLSTVAMAAETTATRDDIRNIAIVAHVDHGKTTLVDAMLTSAQAIQGTINKDDRMMDSNDQERERGITILAKNAAIKYKDIKVNIVDTPGHADFGGEVERVLNMVDGVLLLVDAAEGPKPQTRFVLKKALAMGHRVLVVVNKIDKPAARPEYVIDKTFDLFVELGATDEQTDFPIVYTSAINRVAGDEPDDIKDNMGPLLDKILELPKPQCDVDGPLQLQISNIGSDNFIGRLGIGRIKSGKVAKGLPVGICAGPGQPVRTVKISELFCFDALGRRPIDEARAGEIVVFSGIQDFNIGDTLVDPNNPQPLEPISVEKPTMSIAIGVNKSPFAGKSGKLLTSRNIKDRLAKELQTNVALQVKETSDSDTIQVFGRGLLHLTVLIETMRREGFEVMIGCPQVLEQTINGQRHEPFELVDVELPEEYSGSVIDMLGMRKGQMLEMGSVSPEGIVSLQYEVPSRAMAGVKSRLMSATRGLAVMTTTFAGYRPYAGDFDKREKGNLLSTEKGTVTSHGLMKAQDRGSLFSAPGDEVYENQIVGIHQRPGDLKVNICRQKQLTNMRSAGKDDNTNVTPAVELTLEDAVEYIEEGEFVEVTPAAIRMGKPGK</sequence>
<dbReference type="Gene3D" id="3.40.50.300">
    <property type="entry name" value="P-loop containing nucleotide triphosphate hydrolases"/>
    <property type="match status" value="1"/>
</dbReference>
<dbReference type="Gene3D" id="3.30.70.240">
    <property type="match status" value="1"/>
</dbReference>
<dbReference type="EMBL" id="HBIZ01016876">
    <property type="protein sequence ID" value="CAE0757890.1"/>
    <property type="molecule type" value="Transcribed_RNA"/>
</dbReference>
<dbReference type="PROSITE" id="PS51722">
    <property type="entry name" value="G_TR_2"/>
    <property type="match status" value="1"/>
</dbReference>
<dbReference type="InterPro" id="IPR048876">
    <property type="entry name" value="BipA_C"/>
</dbReference>
<dbReference type="Gene3D" id="3.30.70.870">
    <property type="entry name" value="Elongation Factor G (Translational Gtpase), domain 3"/>
    <property type="match status" value="1"/>
</dbReference>
<dbReference type="SUPFAM" id="SSF52540">
    <property type="entry name" value="P-loop containing nucleoside triphosphate hydrolases"/>
    <property type="match status" value="1"/>
</dbReference>
<dbReference type="GO" id="GO:0003924">
    <property type="term" value="F:GTPase activity"/>
    <property type="evidence" value="ECO:0007669"/>
    <property type="project" value="InterPro"/>
</dbReference>
<dbReference type="PANTHER" id="PTHR42908:SF8">
    <property type="entry name" value="TR-TYPE G DOMAIN-CONTAINING PROTEIN"/>
    <property type="match status" value="1"/>
</dbReference>
<dbReference type="InterPro" id="IPR031157">
    <property type="entry name" value="G_TR_CS"/>
</dbReference>
<dbReference type="Gene3D" id="2.40.30.10">
    <property type="entry name" value="Translation factors"/>
    <property type="match status" value="1"/>
</dbReference>
<evidence type="ECO:0000313" key="5">
    <source>
        <dbReference type="EMBL" id="CAE0757890.1"/>
    </source>
</evidence>
<dbReference type="CDD" id="cd01891">
    <property type="entry name" value="TypA_BipA"/>
    <property type="match status" value="1"/>
</dbReference>
<dbReference type="SMART" id="SM00838">
    <property type="entry name" value="EFG_C"/>
    <property type="match status" value="1"/>
</dbReference>
<keyword evidence="2" id="KW-0342">GTP-binding</keyword>
<dbReference type="Pfam" id="PF21018">
    <property type="entry name" value="BipA_C"/>
    <property type="match status" value="1"/>
</dbReference>
<dbReference type="Pfam" id="PF22042">
    <property type="entry name" value="EF-G_D2"/>
    <property type="match status" value="1"/>
</dbReference>
<dbReference type="CDD" id="cd03710">
    <property type="entry name" value="BipA_TypA_C"/>
    <property type="match status" value="1"/>
</dbReference>
<dbReference type="GO" id="GO:0005829">
    <property type="term" value="C:cytosol"/>
    <property type="evidence" value="ECO:0007669"/>
    <property type="project" value="TreeGrafter"/>
</dbReference>
<dbReference type="GO" id="GO:1990904">
    <property type="term" value="C:ribonucleoprotein complex"/>
    <property type="evidence" value="ECO:0007669"/>
    <property type="project" value="TreeGrafter"/>
</dbReference>
<protein>
    <recommendedName>
        <fullName evidence="4">Tr-type G domain-containing protein</fullName>
    </recommendedName>
</protein>
<dbReference type="NCBIfam" id="TIGR00231">
    <property type="entry name" value="small_GTP"/>
    <property type="match status" value="1"/>
</dbReference>
<dbReference type="InterPro" id="IPR053905">
    <property type="entry name" value="EF-G-like_DII"/>
</dbReference>
<dbReference type="InterPro" id="IPR009000">
    <property type="entry name" value="Transl_B-barrel_sf"/>
</dbReference>
<dbReference type="InterPro" id="IPR047042">
    <property type="entry name" value="BipA_II"/>
</dbReference>
<dbReference type="FunFam" id="3.40.50.300:FF:000055">
    <property type="entry name" value="GTP-binding protein TypA"/>
    <property type="match status" value="1"/>
</dbReference>
<evidence type="ECO:0000259" key="4">
    <source>
        <dbReference type="PROSITE" id="PS51722"/>
    </source>
</evidence>
<dbReference type="InterPro" id="IPR035651">
    <property type="entry name" value="BipA_V"/>
</dbReference>
<dbReference type="InterPro" id="IPR000640">
    <property type="entry name" value="EFG_V-like"/>
</dbReference>
<gene>
    <name evidence="5" type="ORF">PCAR00345_LOCUS10484</name>
</gene>
<dbReference type="NCBIfam" id="TIGR01394">
    <property type="entry name" value="TypA_BipA"/>
    <property type="match status" value="1"/>
</dbReference>
<reference evidence="5" key="1">
    <citation type="submission" date="2021-01" db="EMBL/GenBank/DDBJ databases">
        <authorList>
            <person name="Corre E."/>
            <person name="Pelletier E."/>
            <person name="Niang G."/>
            <person name="Scheremetjew M."/>
            <person name="Finn R."/>
            <person name="Kale V."/>
            <person name="Holt S."/>
            <person name="Cochrane G."/>
            <person name="Meng A."/>
            <person name="Brown T."/>
            <person name="Cohen L."/>
        </authorList>
    </citation>
    <scope>NUCLEOTIDE SEQUENCE</scope>
    <source>
        <strain evidence="5">CCMP645</strain>
    </source>
</reference>
<organism evidence="5">
    <name type="scientific">Chrysotila carterae</name>
    <name type="common">Marine alga</name>
    <name type="synonym">Syracosphaera carterae</name>
    <dbReference type="NCBI Taxonomy" id="13221"/>
    <lineage>
        <taxon>Eukaryota</taxon>
        <taxon>Haptista</taxon>
        <taxon>Haptophyta</taxon>
        <taxon>Prymnesiophyceae</taxon>
        <taxon>Isochrysidales</taxon>
        <taxon>Isochrysidaceae</taxon>
        <taxon>Chrysotila</taxon>
    </lineage>
</organism>
<dbReference type="AlphaFoldDB" id="A0A7S4B8H1"/>
<evidence type="ECO:0000256" key="1">
    <source>
        <dbReference type="ARBA" id="ARBA00022741"/>
    </source>
</evidence>
<feature type="domain" description="Tr-type G" evidence="4">
    <location>
        <begin position="66"/>
        <end position="260"/>
    </location>
</feature>
<dbReference type="Pfam" id="PF00679">
    <property type="entry name" value="EFG_C"/>
    <property type="match status" value="1"/>
</dbReference>
<dbReference type="FunFam" id="3.30.70.240:FF:000002">
    <property type="entry name" value="GTP-binding protein TypA"/>
    <property type="match status" value="1"/>
</dbReference>
<name>A0A7S4B8H1_CHRCT</name>
<evidence type="ECO:0000256" key="3">
    <source>
        <dbReference type="SAM" id="SignalP"/>
    </source>
</evidence>
<dbReference type="PRINTS" id="PR00315">
    <property type="entry name" value="ELONGATNFCT"/>
</dbReference>
<dbReference type="InterPro" id="IPR000795">
    <property type="entry name" value="T_Tr_GTP-bd_dom"/>
</dbReference>
<dbReference type="InterPro" id="IPR035647">
    <property type="entry name" value="EFG_III/V"/>
</dbReference>
<dbReference type="InterPro" id="IPR042116">
    <property type="entry name" value="TypA/BipA_C"/>
</dbReference>
<dbReference type="InterPro" id="IPR005225">
    <property type="entry name" value="Small_GTP-bd"/>
</dbReference>
<proteinExistence type="predicted"/>
<dbReference type="GO" id="GO:0005525">
    <property type="term" value="F:GTP binding"/>
    <property type="evidence" value="ECO:0007669"/>
    <property type="project" value="UniProtKB-KW"/>
</dbReference>
<feature type="chain" id="PRO_5031103069" description="Tr-type G domain-containing protein" evidence="3">
    <location>
        <begin position="16"/>
        <end position="655"/>
    </location>
</feature>
<keyword evidence="1" id="KW-0547">Nucleotide-binding</keyword>
<dbReference type="CDD" id="cd03691">
    <property type="entry name" value="BipA_TypA_II"/>
    <property type="match status" value="1"/>
</dbReference>
<feature type="signal peptide" evidence="3">
    <location>
        <begin position="1"/>
        <end position="15"/>
    </location>
</feature>
<dbReference type="FunFam" id="2.40.50.250:FF:000001">
    <property type="entry name" value="GTP-binding protein TypA"/>
    <property type="match status" value="1"/>
</dbReference>
<keyword evidence="3" id="KW-0732">Signal</keyword>
<evidence type="ECO:0000256" key="2">
    <source>
        <dbReference type="ARBA" id="ARBA00023134"/>
    </source>
</evidence>
<dbReference type="SUPFAM" id="SSF54980">
    <property type="entry name" value="EF-G C-terminal domain-like"/>
    <property type="match status" value="2"/>
</dbReference>
<dbReference type="FunFam" id="3.30.70.870:FF:000003">
    <property type="entry name" value="GTP-binding protein TypA"/>
    <property type="match status" value="1"/>
</dbReference>
<dbReference type="InterPro" id="IPR006298">
    <property type="entry name" value="BipA"/>
</dbReference>
<dbReference type="InterPro" id="IPR047041">
    <property type="entry name" value="BipA_GTP-bd_dom"/>
</dbReference>